<keyword evidence="3" id="KW-1185">Reference proteome</keyword>
<name>A0A6A6DVA8_9PEZI</name>
<reference evidence="2" key="1">
    <citation type="journal article" date="2020" name="Stud. Mycol.">
        <title>101 Dothideomycetes genomes: a test case for predicting lifestyles and emergence of pathogens.</title>
        <authorList>
            <person name="Haridas S."/>
            <person name="Albert R."/>
            <person name="Binder M."/>
            <person name="Bloem J."/>
            <person name="Labutti K."/>
            <person name="Salamov A."/>
            <person name="Andreopoulos B."/>
            <person name="Baker S."/>
            <person name="Barry K."/>
            <person name="Bills G."/>
            <person name="Bluhm B."/>
            <person name="Cannon C."/>
            <person name="Castanera R."/>
            <person name="Culley D."/>
            <person name="Daum C."/>
            <person name="Ezra D."/>
            <person name="Gonzalez J."/>
            <person name="Henrissat B."/>
            <person name="Kuo A."/>
            <person name="Liang C."/>
            <person name="Lipzen A."/>
            <person name="Lutzoni F."/>
            <person name="Magnuson J."/>
            <person name="Mondo S."/>
            <person name="Nolan M."/>
            <person name="Ohm R."/>
            <person name="Pangilinan J."/>
            <person name="Park H.-J."/>
            <person name="Ramirez L."/>
            <person name="Alfaro M."/>
            <person name="Sun H."/>
            <person name="Tritt A."/>
            <person name="Yoshinaga Y."/>
            <person name="Zwiers L.-H."/>
            <person name="Turgeon B."/>
            <person name="Goodwin S."/>
            <person name="Spatafora J."/>
            <person name="Crous P."/>
            <person name="Grigoriev I."/>
        </authorList>
    </citation>
    <scope>NUCLEOTIDE SEQUENCE</scope>
    <source>
        <strain evidence="2">CBS 207.26</strain>
    </source>
</reference>
<dbReference type="OrthoDB" id="5135333at2759"/>
<evidence type="ECO:0000313" key="2">
    <source>
        <dbReference type="EMBL" id="KAF2183514.1"/>
    </source>
</evidence>
<evidence type="ECO:0000259" key="1">
    <source>
        <dbReference type="Pfam" id="PF06985"/>
    </source>
</evidence>
<accession>A0A6A6DVA8</accession>
<dbReference type="InterPro" id="IPR010730">
    <property type="entry name" value="HET"/>
</dbReference>
<dbReference type="PANTHER" id="PTHR33112:SF12">
    <property type="entry name" value="HETEROKARYON INCOMPATIBILITY DOMAIN-CONTAINING PROTEIN"/>
    <property type="match status" value="1"/>
</dbReference>
<dbReference type="Pfam" id="PF06985">
    <property type="entry name" value="HET"/>
    <property type="match status" value="1"/>
</dbReference>
<dbReference type="EMBL" id="ML994642">
    <property type="protein sequence ID" value="KAF2183514.1"/>
    <property type="molecule type" value="Genomic_DNA"/>
</dbReference>
<protein>
    <submittedName>
        <fullName evidence="2">HET-domain-containing protein</fullName>
    </submittedName>
</protein>
<feature type="domain" description="Heterokaryon incompatibility" evidence="1">
    <location>
        <begin position="131"/>
        <end position="279"/>
    </location>
</feature>
<dbReference type="AlphaFoldDB" id="A0A6A6DVA8"/>
<gene>
    <name evidence="2" type="ORF">K469DRAFT_751523</name>
</gene>
<evidence type="ECO:0000313" key="3">
    <source>
        <dbReference type="Proteomes" id="UP000800200"/>
    </source>
</evidence>
<sequence length="610" mass="69469">MILQRLGEPSSCRCLSSTDTCISLRQVYSEHDMEWRIFFKDVSKGSIMRNSKKKLKDSSREPHMIWDDTVAEPSTIRSLISRCDKGHGDCKPLTQSFTYDRHGKLQSIVPNLYFIDVNQDRIVNGDLRSEYAALSYVWGRVSQPVALRGNISRLMRKGSLLSQKFQLPPLIQDAMALVHSLGMQYLWVDSLCIIQDSASKHDILARMDTIYSLASLTIVAIDSDSAHSRLPGVFPQTRYHLNPGLRTKKDWFHSRPSCDMHAQIQSSTVYNSRAWTFQELLLSTRCLYMTKYQIYFRCRTGVWAETMPFKNLGLQADLYAQLIQKLSGENRLQAYRALVHDYSARKLSYSTDVLDAFSGITSLLGSNTSWQFIEGLVLEELASELLFIHEGEFFKRLTLKGEPWMPSWSWAGWEGRVRWNPSDMEGGGDLRTLWKLLFEGQEYSTGPSTMEQVEVHLSTDALARLQAGGAHQCHRGIIGELKRRDIRLCPRSNEDAGISLLQFKSAYLPAQDIQLELWEDPGFPMTNDLYGDIYRIGVNGSSVGVLFGAQEEHSHLIRLGDTQFWFAQVTTHGALLLKTGSKGYEERAGVAFFWETTFSEKCPFRTVLLQ</sequence>
<proteinExistence type="predicted"/>
<dbReference type="PANTHER" id="PTHR33112">
    <property type="entry name" value="DOMAIN PROTEIN, PUTATIVE-RELATED"/>
    <property type="match status" value="1"/>
</dbReference>
<dbReference type="Proteomes" id="UP000800200">
    <property type="component" value="Unassembled WGS sequence"/>
</dbReference>
<organism evidence="2 3">
    <name type="scientific">Zopfia rhizophila CBS 207.26</name>
    <dbReference type="NCBI Taxonomy" id="1314779"/>
    <lineage>
        <taxon>Eukaryota</taxon>
        <taxon>Fungi</taxon>
        <taxon>Dikarya</taxon>
        <taxon>Ascomycota</taxon>
        <taxon>Pezizomycotina</taxon>
        <taxon>Dothideomycetes</taxon>
        <taxon>Dothideomycetes incertae sedis</taxon>
        <taxon>Zopfiaceae</taxon>
        <taxon>Zopfia</taxon>
    </lineage>
</organism>